<dbReference type="WBParaSite" id="ALUE_0000847901-mRNA-1">
    <property type="protein sequence ID" value="ALUE_0000847901-mRNA-1"/>
    <property type="gene ID" value="ALUE_0000847901"/>
</dbReference>
<evidence type="ECO:0000313" key="2">
    <source>
        <dbReference type="WBParaSite" id="ALUE_0000847901-mRNA-1"/>
    </source>
</evidence>
<name>A0A0M3HYB3_ASCLU</name>
<protein>
    <submittedName>
        <fullName evidence="2">HotDog ACOT-type domain-containing protein</fullName>
    </submittedName>
</protein>
<dbReference type="AlphaFoldDB" id="A0A0M3HYB3"/>
<sequence length="75" mass="8328">MKTASVNVLSYTNSVIIRIAFLAQKRVMEDEGAMHITARCLTFHDHANPAGTAGGEEREMLQARQHVIPFEMSTP</sequence>
<accession>A0A0M3HYB3</accession>
<proteinExistence type="predicted"/>
<organism evidence="1 2">
    <name type="scientific">Ascaris lumbricoides</name>
    <name type="common">Giant roundworm</name>
    <dbReference type="NCBI Taxonomy" id="6252"/>
    <lineage>
        <taxon>Eukaryota</taxon>
        <taxon>Metazoa</taxon>
        <taxon>Ecdysozoa</taxon>
        <taxon>Nematoda</taxon>
        <taxon>Chromadorea</taxon>
        <taxon>Rhabditida</taxon>
        <taxon>Spirurina</taxon>
        <taxon>Ascaridomorpha</taxon>
        <taxon>Ascaridoidea</taxon>
        <taxon>Ascarididae</taxon>
        <taxon>Ascaris</taxon>
    </lineage>
</organism>
<dbReference type="Proteomes" id="UP000036681">
    <property type="component" value="Unplaced"/>
</dbReference>
<keyword evidence="1" id="KW-1185">Reference proteome</keyword>
<evidence type="ECO:0000313" key="1">
    <source>
        <dbReference type="Proteomes" id="UP000036681"/>
    </source>
</evidence>
<reference evidence="2" key="1">
    <citation type="submission" date="2017-02" db="UniProtKB">
        <authorList>
            <consortium name="WormBaseParasite"/>
        </authorList>
    </citation>
    <scope>IDENTIFICATION</scope>
</reference>